<feature type="transmembrane region" description="Helical" evidence="1">
    <location>
        <begin position="211"/>
        <end position="231"/>
    </location>
</feature>
<name>A0ABV8NVZ9_9BURK</name>
<keyword evidence="1" id="KW-1133">Transmembrane helix</keyword>
<organism evidence="2 3">
    <name type="scientific">Candidimonas humi</name>
    <dbReference type="NCBI Taxonomy" id="683355"/>
    <lineage>
        <taxon>Bacteria</taxon>
        <taxon>Pseudomonadati</taxon>
        <taxon>Pseudomonadota</taxon>
        <taxon>Betaproteobacteria</taxon>
        <taxon>Burkholderiales</taxon>
        <taxon>Alcaligenaceae</taxon>
        <taxon>Candidimonas</taxon>
    </lineage>
</organism>
<feature type="transmembrane region" description="Helical" evidence="1">
    <location>
        <begin position="183"/>
        <end position="199"/>
    </location>
</feature>
<feature type="transmembrane region" description="Helical" evidence="1">
    <location>
        <begin position="161"/>
        <end position="177"/>
    </location>
</feature>
<keyword evidence="1" id="KW-0812">Transmembrane</keyword>
<feature type="transmembrane region" description="Helical" evidence="1">
    <location>
        <begin position="346"/>
        <end position="363"/>
    </location>
</feature>
<keyword evidence="3" id="KW-1185">Reference proteome</keyword>
<dbReference type="EMBL" id="JBHSBV010000002">
    <property type="protein sequence ID" value="MFC4200481.1"/>
    <property type="molecule type" value="Genomic_DNA"/>
</dbReference>
<reference evidence="3" key="1">
    <citation type="journal article" date="2019" name="Int. J. Syst. Evol. Microbiol.">
        <title>The Global Catalogue of Microorganisms (GCM) 10K type strain sequencing project: providing services to taxonomists for standard genome sequencing and annotation.</title>
        <authorList>
            <consortium name="The Broad Institute Genomics Platform"/>
            <consortium name="The Broad Institute Genome Sequencing Center for Infectious Disease"/>
            <person name="Wu L."/>
            <person name="Ma J."/>
        </authorList>
    </citation>
    <scope>NUCLEOTIDE SEQUENCE [LARGE SCALE GENOMIC DNA]</scope>
    <source>
        <strain evidence="3">LMG 24813</strain>
    </source>
</reference>
<comment type="caution">
    <text evidence="2">The sequence shown here is derived from an EMBL/GenBank/DDBJ whole genome shotgun (WGS) entry which is preliminary data.</text>
</comment>
<sequence>MLYLFITLIILFLLRRKLDTHALAAAGLVIYYFPIYFDGLAYLDQSASAYAYGKTPDPNLEISILIIFFALYCSSFVGKKKTVPATAKRIYSIDERSLCMILFPITALVAIIFIPQTAGIEGKAKYLALGFGGVLIQYFFSLTILISSLRAIKAKTRAKKAKYIVVSALLIFYSVLLLRTRSIAFFPVISAFVYVYYGRRLSPTIMGPKKIIFIAFCIAILLGKAIANYLYDSTTYNSVMAMMSSSLESFSVSSILNYVYASHFYKFYLYQIPLTLIPGTSELGLITNYHNDIIKAHIFPYADYGMGGNPIGEFWINLQYMGVLLYALILGAKCHLLDFLIKHTTGALRIFLIYIAILTLLYVNRNATFTDISFIRNYCVLFFGICLASALMKRNFLIGVPRASLSGKQAINRE</sequence>
<proteinExistence type="predicted"/>
<accession>A0ABV8NVZ9</accession>
<dbReference type="Proteomes" id="UP001595848">
    <property type="component" value="Unassembled WGS sequence"/>
</dbReference>
<evidence type="ECO:0008006" key="4">
    <source>
        <dbReference type="Google" id="ProtNLM"/>
    </source>
</evidence>
<keyword evidence="1" id="KW-0472">Membrane</keyword>
<feature type="transmembrane region" description="Helical" evidence="1">
    <location>
        <begin position="60"/>
        <end position="77"/>
    </location>
</feature>
<feature type="transmembrane region" description="Helical" evidence="1">
    <location>
        <begin position="98"/>
        <end position="120"/>
    </location>
</feature>
<evidence type="ECO:0000313" key="2">
    <source>
        <dbReference type="EMBL" id="MFC4200481.1"/>
    </source>
</evidence>
<feature type="transmembrane region" description="Helical" evidence="1">
    <location>
        <begin position="314"/>
        <end position="334"/>
    </location>
</feature>
<protein>
    <recommendedName>
        <fullName evidence="4">Oligosaccharide repeat unit polymerase</fullName>
    </recommendedName>
</protein>
<dbReference type="RefSeq" id="WP_217964269.1">
    <property type="nucleotide sequence ID" value="NZ_JAHTBN010000003.1"/>
</dbReference>
<evidence type="ECO:0000256" key="1">
    <source>
        <dbReference type="SAM" id="Phobius"/>
    </source>
</evidence>
<feature type="transmembrane region" description="Helical" evidence="1">
    <location>
        <begin position="126"/>
        <end position="149"/>
    </location>
</feature>
<feature type="transmembrane region" description="Helical" evidence="1">
    <location>
        <begin position="375"/>
        <end position="392"/>
    </location>
</feature>
<gene>
    <name evidence="2" type="ORF">ACFOY1_05905</name>
</gene>
<evidence type="ECO:0000313" key="3">
    <source>
        <dbReference type="Proteomes" id="UP001595848"/>
    </source>
</evidence>